<evidence type="ECO:0000313" key="10">
    <source>
        <dbReference type="Proteomes" id="UP000587760"/>
    </source>
</evidence>
<keyword evidence="10" id="KW-1185">Reference proteome</keyword>
<dbReference type="Proteomes" id="UP000587760">
    <property type="component" value="Unassembled WGS sequence"/>
</dbReference>
<keyword evidence="3" id="KW-0813">Transport</keyword>
<dbReference type="GO" id="GO:1903785">
    <property type="term" value="P:L-valine transmembrane transport"/>
    <property type="evidence" value="ECO:0007669"/>
    <property type="project" value="TreeGrafter"/>
</dbReference>
<evidence type="ECO:0000256" key="4">
    <source>
        <dbReference type="ARBA" id="ARBA00022475"/>
    </source>
</evidence>
<dbReference type="PANTHER" id="PTHR34979">
    <property type="entry name" value="INNER MEMBRANE PROTEIN YGAZ"/>
    <property type="match status" value="1"/>
</dbReference>
<keyword evidence="5 8" id="KW-0812">Transmembrane</keyword>
<proteinExistence type="inferred from homology"/>
<feature type="transmembrane region" description="Helical" evidence="8">
    <location>
        <begin position="137"/>
        <end position="155"/>
    </location>
</feature>
<feature type="transmembrane region" description="Helical" evidence="8">
    <location>
        <begin position="162"/>
        <end position="183"/>
    </location>
</feature>
<evidence type="ECO:0000313" key="9">
    <source>
        <dbReference type="EMBL" id="MBB6480998.1"/>
    </source>
</evidence>
<name>A0A841REE9_9SPIO</name>
<gene>
    <name evidence="9" type="ORF">HNR50_002671</name>
</gene>
<keyword evidence="7 8" id="KW-0472">Membrane</keyword>
<protein>
    <submittedName>
        <fullName evidence="9">4-azaleucine resistance transporter AzlC</fullName>
    </submittedName>
</protein>
<comment type="similarity">
    <text evidence="2">Belongs to the AzlC family.</text>
</comment>
<dbReference type="GO" id="GO:0005886">
    <property type="term" value="C:plasma membrane"/>
    <property type="evidence" value="ECO:0007669"/>
    <property type="project" value="UniProtKB-SubCell"/>
</dbReference>
<feature type="transmembrane region" description="Helical" evidence="8">
    <location>
        <begin position="99"/>
        <end position="117"/>
    </location>
</feature>
<accession>A0A841REE9</accession>
<organism evidence="9 10">
    <name type="scientific">Spirochaeta isovalerica</name>
    <dbReference type="NCBI Taxonomy" id="150"/>
    <lineage>
        <taxon>Bacteria</taxon>
        <taxon>Pseudomonadati</taxon>
        <taxon>Spirochaetota</taxon>
        <taxon>Spirochaetia</taxon>
        <taxon>Spirochaetales</taxon>
        <taxon>Spirochaetaceae</taxon>
        <taxon>Spirochaeta</taxon>
    </lineage>
</organism>
<keyword evidence="4" id="KW-1003">Cell membrane</keyword>
<evidence type="ECO:0000256" key="3">
    <source>
        <dbReference type="ARBA" id="ARBA00022448"/>
    </source>
</evidence>
<feature type="transmembrane region" description="Helical" evidence="8">
    <location>
        <begin position="55"/>
        <end position="79"/>
    </location>
</feature>
<dbReference type="AlphaFoldDB" id="A0A841REE9"/>
<dbReference type="InterPro" id="IPR011606">
    <property type="entry name" value="Brnchd-chn_aa_trnsp_permease"/>
</dbReference>
<evidence type="ECO:0000256" key="5">
    <source>
        <dbReference type="ARBA" id="ARBA00022692"/>
    </source>
</evidence>
<comment type="caution">
    <text evidence="9">The sequence shown here is derived from an EMBL/GenBank/DDBJ whole genome shotgun (WGS) entry which is preliminary data.</text>
</comment>
<comment type="subcellular location">
    <subcellularLocation>
        <location evidence="1">Cell membrane</location>
        <topology evidence="1">Multi-pass membrane protein</topology>
    </subcellularLocation>
</comment>
<dbReference type="EMBL" id="JACHGJ010000005">
    <property type="protein sequence ID" value="MBB6480998.1"/>
    <property type="molecule type" value="Genomic_DNA"/>
</dbReference>
<dbReference type="Pfam" id="PF03591">
    <property type="entry name" value="AzlC"/>
    <property type="match status" value="1"/>
</dbReference>
<evidence type="ECO:0000256" key="7">
    <source>
        <dbReference type="ARBA" id="ARBA00023136"/>
    </source>
</evidence>
<evidence type="ECO:0000256" key="6">
    <source>
        <dbReference type="ARBA" id="ARBA00022989"/>
    </source>
</evidence>
<dbReference type="PANTHER" id="PTHR34979:SF1">
    <property type="entry name" value="INNER MEMBRANE PROTEIN YGAZ"/>
    <property type="match status" value="1"/>
</dbReference>
<evidence type="ECO:0000256" key="2">
    <source>
        <dbReference type="ARBA" id="ARBA00010735"/>
    </source>
</evidence>
<reference evidence="9 10" key="1">
    <citation type="submission" date="2020-08" db="EMBL/GenBank/DDBJ databases">
        <title>Genomic Encyclopedia of Type Strains, Phase IV (KMG-IV): sequencing the most valuable type-strain genomes for metagenomic binning, comparative biology and taxonomic classification.</title>
        <authorList>
            <person name="Goeker M."/>
        </authorList>
    </citation>
    <scope>NUCLEOTIDE SEQUENCE [LARGE SCALE GENOMIC DNA]</scope>
    <source>
        <strain evidence="9 10">DSM 2461</strain>
    </source>
</reference>
<evidence type="ECO:0000256" key="1">
    <source>
        <dbReference type="ARBA" id="ARBA00004651"/>
    </source>
</evidence>
<keyword evidence="6 8" id="KW-1133">Transmembrane helix</keyword>
<sequence length="237" mass="25753">MVRKEFFTGMRDTFPLLLGAFPFGLIYGALAVSAGLSTPAVLGMSAIVFAGSAQFIAVGLVAAGAPVSIIILTTFVVNLRHMLYSAALLPDLKNLNQRWRFVLAFFLTDETFAVAAGRWRNSDVSPFKHYYQLGSSLAMYLNWQFWTLMGLLVGSRIPDAEAWGLDVAMVVTFIGMTIPYIRSKPMVMAVLTSAAVSLISWQLPYKLGLILAAVAGIAAGVSMEKMASMKKSREVKP</sequence>
<feature type="transmembrane region" description="Helical" evidence="8">
    <location>
        <begin position="203"/>
        <end position="223"/>
    </location>
</feature>
<evidence type="ECO:0000256" key="8">
    <source>
        <dbReference type="SAM" id="Phobius"/>
    </source>
</evidence>
<dbReference type="RefSeq" id="WP_184747247.1">
    <property type="nucleotide sequence ID" value="NZ_JACHGJ010000005.1"/>
</dbReference>